<organism evidence="1 2">
    <name type="scientific">Parashewanella curva</name>
    <dbReference type="NCBI Taxonomy" id="2338552"/>
    <lineage>
        <taxon>Bacteria</taxon>
        <taxon>Pseudomonadati</taxon>
        <taxon>Pseudomonadota</taxon>
        <taxon>Gammaproteobacteria</taxon>
        <taxon>Alteromonadales</taxon>
        <taxon>Shewanellaceae</taxon>
        <taxon>Parashewanella</taxon>
    </lineage>
</organism>
<dbReference type="InterPro" id="IPR013399">
    <property type="entry name" value="CRISPR-assoc_prot_Csy3"/>
</dbReference>
<reference evidence="1 2" key="1">
    <citation type="submission" date="2018-09" db="EMBL/GenBank/DDBJ databases">
        <title>Phylogeny of the Shewanellaceae, and recommendation for two new genera, Pseudoshewanella and Parashewanella.</title>
        <authorList>
            <person name="Wang G."/>
        </authorList>
    </citation>
    <scope>NUCLEOTIDE SEQUENCE [LARGE SCALE GENOMIC DNA]</scope>
    <source>
        <strain evidence="1 2">C51</strain>
    </source>
</reference>
<dbReference type="OrthoDB" id="240864at2"/>
<sequence>MDIPLSLSYRGSLRPSDAIFYCKSPDSDIKLPVTIVKRIANSSSSAFSEGQRDQSIKDISSYHLGRTQLHPTLYCHVPYEAKWLYCKFSLKFLFESRKPHAHDDLKVSKYLQRFAKSYKDRNGYHELAKRYAKNILRGQWLWKNIESDWPITLTIKRRGNLLIKVKNIQCLQWSDGWEDYQDELDELIDLIDTALSSTGVITLSIKAKIRAEKLQEVLPSQLVHSEAERRAGKEPTVAETSLNSEQMTVCFTKYKVGAGIQLIDDWIDTEDPIRVSEYGAVHGLHIALRTPRNKQDVYSLLPKVPFYIRFLRYNKLGEDEISNKIHYLMSMLIKGGVFNRKSDKA</sequence>
<gene>
    <name evidence="1" type="primary">csy3</name>
    <name evidence="1" type="ORF">D5018_06785</name>
</gene>
<dbReference type="NCBIfam" id="TIGR02566">
    <property type="entry name" value="cas_Csy3"/>
    <property type="match status" value="1"/>
</dbReference>
<dbReference type="RefSeq" id="WP_121838252.1">
    <property type="nucleotide sequence ID" value="NZ_ML014764.1"/>
</dbReference>
<proteinExistence type="predicted"/>
<accession>A0A3L8Q2D0</accession>
<dbReference type="Pfam" id="PF09615">
    <property type="entry name" value="Cas_Csy3"/>
    <property type="match status" value="1"/>
</dbReference>
<dbReference type="AlphaFoldDB" id="A0A3L8Q2D0"/>
<evidence type="ECO:0000313" key="1">
    <source>
        <dbReference type="EMBL" id="RLV60492.1"/>
    </source>
</evidence>
<protein>
    <submittedName>
        <fullName evidence="1">Type I-F CRISPR-associated protein Csy3</fullName>
    </submittedName>
</protein>
<name>A0A3L8Q2D0_9GAMM</name>
<comment type="caution">
    <text evidence="1">The sequence shown here is derived from an EMBL/GenBank/DDBJ whole genome shotgun (WGS) entry which is preliminary data.</text>
</comment>
<dbReference type="Proteomes" id="UP000281474">
    <property type="component" value="Unassembled WGS sequence"/>
</dbReference>
<keyword evidence="2" id="KW-1185">Reference proteome</keyword>
<evidence type="ECO:0000313" key="2">
    <source>
        <dbReference type="Proteomes" id="UP000281474"/>
    </source>
</evidence>
<dbReference type="EMBL" id="QZEI01000015">
    <property type="protein sequence ID" value="RLV60492.1"/>
    <property type="molecule type" value="Genomic_DNA"/>
</dbReference>